<organism evidence="1 2">
    <name type="scientific">Bacillus arachidis</name>
    <dbReference type="NCBI Taxonomy" id="2819290"/>
    <lineage>
        <taxon>Bacteria</taxon>
        <taxon>Bacillati</taxon>
        <taxon>Bacillota</taxon>
        <taxon>Bacilli</taxon>
        <taxon>Bacillales</taxon>
        <taxon>Bacillaceae</taxon>
        <taxon>Bacillus</taxon>
    </lineage>
</organism>
<dbReference type="Proteomes" id="UP000677611">
    <property type="component" value="Unassembled WGS sequence"/>
</dbReference>
<proteinExistence type="predicted"/>
<gene>
    <name evidence="1" type="ORF">J4P90_26235</name>
</gene>
<dbReference type="EMBL" id="JAGDQJ010000073">
    <property type="protein sequence ID" value="MBO1628611.1"/>
    <property type="molecule type" value="Genomic_DNA"/>
</dbReference>
<evidence type="ECO:0000313" key="1">
    <source>
        <dbReference type="EMBL" id="MBO1628611.1"/>
    </source>
</evidence>
<keyword evidence="2" id="KW-1185">Reference proteome</keyword>
<dbReference type="PROSITE" id="PS51257">
    <property type="entry name" value="PROKAR_LIPOPROTEIN"/>
    <property type="match status" value="1"/>
</dbReference>
<accession>A0ABS3P5Y9</accession>
<evidence type="ECO:0000313" key="2">
    <source>
        <dbReference type="Proteomes" id="UP000677611"/>
    </source>
</evidence>
<dbReference type="RefSeq" id="WP_208019604.1">
    <property type="nucleotide sequence ID" value="NZ_JAGDQJ010000073.1"/>
</dbReference>
<protein>
    <recommendedName>
        <fullName evidence="3">Lipoprotein</fullName>
    </recommendedName>
</protein>
<comment type="caution">
    <text evidence="1">The sequence shown here is derived from an EMBL/GenBank/DDBJ whole genome shotgun (WGS) entry which is preliminary data.</text>
</comment>
<sequence length="122" mass="14474">MKLKIFFISLLVILSIACVFFVQKKDVIFQEGNPIPFAIAMSKMILTDKNIMEVQTEDTPYTHLVKQGELEPYIEMREKNGWEFLERDIYGNSLTFQKGNMTESVPYRYFTRYYTIIDSQYE</sequence>
<name>A0ABS3P5Y9_9BACI</name>
<reference evidence="1 2" key="1">
    <citation type="submission" date="2021-03" db="EMBL/GenBank/DDBJ databases">
        <title>Identification of novel Bacillus strains.</title>
        <authorList>
            <person name="Xiao Z."/>
            <person name="Li Y."/>
            <person name="Shen J."/>
        </authorList>
    </citation>
    <scope>NUCLEOTIDE SEQUENCE [LARGE SCALE GENOMIC DNA]</scope>
    <source>
        <strain evidence="1 2">SY8</strain>
    </source>
</reference>
<evidence type="ECO:0008006" key="3">
    <source>
        <dbReference type="Google" id="ProtNLM"/>
    </source>
</evidence>